<feature type="coiled-coil region" evidence="6">
    <location>
        <begin position="400"/>
        <end position="441"/>
    </location>
</feature>
<protein>
    <recommendedName>
        <fullName evidence="8">Kinesin motor domain-containing protein</fullName>
    </recommendedName>
</protein>
<evidence type="ECO:0000256" key="5">
    <source>
        <dbReference type="PROSITE-ProRule" id="PRU00283"/>
    </source>
</evidence>
<keyword evidence="10" id="KW-1185">Reference proteome</keyword>
<reference evidence="9 10" key="1">
    <citation type="journal article" date="2023" name="Commun. Biol.">
        <title>Genome analysis of Parmales, the sister group of diatoms, reveals the evolutionary specialization of diatoms from phago-mixotrophs to photoautotrophs.</title>
        <authorList>
            <person name="Ban H."/>
            <person name="Sato S."/>
            <person name="Yoshikawa S."/>
            <person name="Yamada K."/>
            <person name="Nakamura Y."/>
            <person name="Ichinomiya M."/>
            <person name="Sato N."/>
            <person name="Blanc-Mathieu R."/>
            <person name="Endo H."/>
            <person name="Kuwata A."/>
            <person name="Ogata H."/>
        </authorList>
    </citation>
    <scope>NUCLEOTIDE SEQUENCE [LARGE SCALE GENOMIC DNA]</scope>
</reference>
<comment type="caution">
    <text evidence="9">The sequence shown here is derived from an EMBL/GenBank/DDBJ whole genome shotgun (WGS) entry which is preliminary data.</text>
</comment>
<feature type="binding site" evidence="5">
    <location>
        <begin position="92"/>
        <end position="99"/>
    </location>
    <ligand>
        <name>ATP</name>
        <dbReference type="ChEBI" id="CHEBI:30616"/>
    </ligand>
</feature>
<dbReference type="PRINTS" id="PR00380">
    <property type="entry name" value="KINESINHEAVY"/>
</dbReference>
<keyword evidence="2 5" id="KW-0067">ATP-binding</keyword>
<evidence type="ECO:0000313" key="9">
    <source>
        <dbReference type="EMBL" id="GMI41654.1"/>
    </source>
</evidence>
<name>A0ABQ6N7A2_9STRA</name>
<evidence type="ECO:0000313" key="10">
    <source>
        <dbReference type="Proteomes" id="UP001165060"/>
    </source>
</evidence>
<feature type="region of interest" description="Disordered" evidence="7">
    <location>
        <begin position="1126"/>
        <end position="1278"/>
    </location>
</feature>
<dbReference type="InterPro" id="IPR001752">
    <property type="entry name" value="Kinesin_motor_dom"/>
</dbReference>
<dbReference type="InterPro" id="IPR019821">
    <property type="entry name" value="Kinesin_motor_CS"/>
</dbReference>
<evidence type="ECO:0000259" key="8">
    <source>
        <dbReference type="PROSITE" id="PS50067"/>
    </source>
</evidence>
<dbReference type="Gene3D" id="3.40.850.10">
    <property type="entry name" value="Kinesin motor domain"/>
    <property type="match status" value="1"/>
</dbReference>
<evidence type="ECO:0000256" key="1">
    <source>
        <dbReference type="ARBA" id="ARBA00022741"/>
    </source>
</evidence>
<keyword evidence="3 6" id="KW-0175">Coiled coil</keyword>
<dbReference type="SMART" id="SM00129">
    <property type="entry name" value="KISc"/>
    <property type="match status" value="1"/>
</dbReference>
<dbReference type="InterPro" id="IPR027640">
    <property type="entry name" value="Kinesin-like_fam"/>
</dbReference>
<evidence type="ECO:0000256" key="2">
    <source>
        <dbReference type="ARBA" id="ARBA00022840"/>
    </source>
</evidence>
<evidence type="ECO:0000256" key="7">
    <source>
        <dbReference type="SAM" id="MobiDB-lite"/>
    </source>
</evidence>
<dbReference type="SUPFAM" id="SSF52540">
    <property type="entry name" value="P-loop containing nucleoside triphosphate hydrolases"/>
    <property type="match status" value="1"/>
</dbReference>
<dbReference type="PANTHER" id="PTHR47968">
    <property type="entry name" value="CENTROMERE PROTEIN E"/>
    <property type="match status" value="1"/>
</dbReference>
<proteinExistence type="inferred from homology"/>
<evidence type="ECO:0000256" key="6">
    <source>
        <dbReference type="SAM" id="Coils"/>
    </source>
</evidence>
<keyword evidence="1 5" id="KW-0547">Nucleotide-binding</keyword>
<feature type="compositionally biased region" description="Low complexity" evidence="7">
    <location>
        <begin position="1237"/>
        <end position="1251"/>
    </location>
</feature>
<dbReference type="InterPro" id="IPR036961">
    <property type="entry name" value="Kinesin_motor_dom_sf"/>
</dbReference>
<accession>A0ABQ6N7A2</accession>
<dbReference type="InterPro" id="IPR027417">
    <property type="entry name" value="P-loop_NTPase"/>
</dbReference>
<dbReference type="PROSITE" id="PS50067">
    <property type="entry name" value="KINESIN_MOTOR_2"/>
    <property type="match status" value="1"/>
</dbReference>
<dbReference type="Pfam" id="PF00225">
    <property type="entry name" value="Kinesin"/>
    <property type="match status" value="1"/>
</dbReference>
<dbReference type="CDD" id="cd00106">
    <property type="entry name" value="KISc"/>
    <property type="match status" value="1"/>
</dbReference>
<keyword evidence="4 5" id="KW-0505">Motor protein</keyword>
<evidence type="ECO:0000256" key="3">
    <source>
        <dbReference type="ARBA" id="ARBA00023054"/>
    </source>
</evidence>
<dbReference type="PANTHER" id="PTHR47968:SF75">
    <property type="entry name" value="CENTROMERE-ASSOCIATED PROTEIN E"/>
    <property type="match status" value="1"/>
</dbReference>
<dbReference type="EMBL" id="BRYB01001017">
    <property type="protein sequence ID" value="GMI41654.1"/>
    <property type="molecule type" value="Genomic_DNA"/>
</dbReference>
<evidence type="ECO:0000256" key="4">
    <source>
        <dbReference type="ARBA" id="ARBA00023175"/>
    </source>
</evidence>
<dbReference type="PROSITE" id="PS00411">
    <property type="entry name" value="KINESIN_MOTOR_1"/>
    <property type="match status" value="1"/>
</dbReference>
<sequence>MTQESAVRVVVRLRPMNERELAVNTLPVVTAKTNDRSVTVIKGSGARQQRSQFQFDNVFSSFSTQDEVYSSVISPVIKDVLNGYESTVFAYGQTGTGKTHTMEGDIENEEQQGVIPRSARAIFEELKHEKYTSHTVSVQYLEIYNEELCDLFVDVTKTGKDKTKLEIMDSKTGTFCKGLSEHVVESAADVLSQMAKAQTHRRIGETKMNKQSSRSHCLFTIAVKAKVAYPDGSMEVNGKLHMVDLAGSECAKSANLDSATSSSSAARERERMNINRSLLTLGRVISCLKEQTEKKNSTVRVPYRDSKLTRVLQESLGGRCKTVIIATLSPSDTAIEESISTLNYAQSANGIVNKPVATSYLTVGKGDGGQYSGESDAAGSQSLQHWHEMECKLQYMQTQMEEAQSALARKHLQIQEFQGRAETAEKKCEELTEDLKAAAIAVKRSAFTLKSTQNTEASLTTQSKELLSTLQTTIRDSSLLHSTLVEAVDQERATRSAALTHKDASLSLLSALSSISASLGTLASSSSASLCTSLASDASAATANLEQITSLVSDLDSLIRNHHEQTTTTFKDSIATTTSTLQNSTSGALSKLLSTFSDSEESLSSGLASSVALASGHRDTISSALHPHLETTHSDSLSSVTSTFSTILADLTSISTGLSDLSSTSSASASALSTTLAEINKAFSDLSVSHFSDVANLSESSVAAATSTLSSFAASNNHAEMQQHVASTAESTSAHSTEAEALHAAQAALLAEQKELIAAAQREQEEAHKAFTESVYSQMQAILSAEASKLKETVAARFSEQAAMSDKVTVASSAASSLATSFASAQAASTETVSTFVTAAIATDEAIVTGYNATIGQMNELSERQQAYQLSFSENVVKNGSAIEEFEQHAKAVVKGVDGVGASIEALSGIVGGEAKDAVVTELGAVKSSGEKALAAAASHTEAMETSLKEIAAPRPAIQKSVEAAGAQALTELAENIASINSASGAMCDESAKLTETFEAKSAETKEVVGVEKSRVETSKTATTAALTALVASHSELLDEHGSKVEAAVASTSHYADDVVQAAVEVPDAPPSKSYKVDSFLYSTAETDVVEAAFSVDEKDEERNAVGFAPVKVPVEVDLRDWVREDDVPKENAGGMGPARRRRSSVGGGARDSLGAGVLRDSTKANADTPPPAADAKPEVVAAKAANSPKIPKRGRKSVIPDNKAASRSAASKSPRPSTAPKPTSPTRNARPASARNAKPTANPNNAASPKSSRRQSRMSSASGAVGRPRVSVSKEAE</sequence>
<comment type="similarity">
    <text evidence="5">Belongs to the TRAFAC class myosin-kinesin ATPase superfamily. Kinesin family.</text>
</comment>
<feature type="compositionally biased region" description="Low complexity" evidence="7">
    <location>
        <begin position="1204"/>
        <end position="1217"/>
    </location>
</feature>
<dbReference type="Proteomes" id="UP001165060">
    <property type="component" value="Unassembled WGS sequence"/>
</dbReference>
<organism evidence="9 10">
    <name type="scientific">Tetraparma gracilis</name>
    <dbReference type="NCBI Taxonomy" id="2962635"/>
    <lineage>
        <taxon>Eukaryota</taxon>
        <taxon>Sar</taxon>
        <taxon>Stramenopiles</taxon>
        <taxon>Ochrophyta</taxon>
        <taxon>Bolidophyceae</taxon>
        <taxon>Parmales</taxon>
        <taxon>Triparmaceae</taxon>
        <taxon>Tetraparma</taxon>
    </lineage>
</organism>
<gene>
    <name evidence="9" type="ORF">TeGR_g5245</name>
</gene>
<feature type="domain" description="Kinesin motor" evidence="8">
    <location>
        <begin position="6"/>
        <end position="351"/>
    </location>
</feature>